<proteinExistence type="predicted"/>
<gene>
    <name evidence="1" type="ORF">COK72_01725</name>
</gene>
<dbReference type="Proteomes" id="UP000226106">
    <property type="component" value="Unassembled WGS sequence"/>
</dbReference>
<evidence type="ECO:0000313" key="2">
    <source>
        <dbReference type="Proteomes" id="UP000226106"/>
    </source>
</evidence>
<dbReference type="AlphaFoldDB" id="A0A9X7ARZ9"/>
<evidence type="ECO:0000313" key="1">
    <source>
        <dbReference type="EMBL" id="PFT50746.1"/>
    </source>
</evidence>
<sequence length="151" mass="17502">MDTVNPYFDDEKDDNFDVAGNSQHLNQELVALYASLETLIKKCNFNERQMMLIDLVSRGYSFADIGRMETGVDESGARKMLNTIYKSIAKENELEWKKYINHTILKAVTKKCRECEEELPVTESFFAKDKKSKDGFKHDCKKCKKVRQKTA</sequence>
<reference evidence="1 2" key="1">
    <citation type="submission" date="2017-09" db="EMBL/GenBank/DDBJ databases">
        <title>Large-scale bioinformatics analysis of Bacillus genomes uncovers conserved roles of natural products in bacterial physiology.</title>
        <authorList>
            <consortium name="Agbiome Team Llc"/>
            <person name="Bleich R.M."/>
            <person name="Grubbs K.J."/>
            <person name="Santa Maria K.C."/>
            <person name="Allen S.E."/>
            <person name="Farag S."/>
            <person name="Shank E.A."/>
            <person name="Bowers A."/>
        </authorList>
    </citation>
    <scope>NUCLEOTIDE SEQUENCE [LARGE SCALE GENOMIC DNA]</scope>
    <source>
        <strain evidence="1 2">AFS065400</strain>
    </source>
</reference>
<dbReference type="EMBL" id="NVCO01000007">
    <property type="protein sequence ID" value="PFT50746.1"/>
    <property type="molecule type" value="Genomic_DNA"/>
</dbReference>
<name>A0A9X7ARZ9_BACTU</name>
<organism evidence="1 2">
    <name type="scientific">Bacillus thuringiensis</name>
    <dbReference type="NCBI Taxonomy" id="1428"/>
    <lineage>
        <taxon>Bacteria</taxon>
        <taxon>Bacillati</taxon>
        <taxon>Bacillota</taxon>
        <taxon>Bacilli</taxon>
        <taxon>Bacillales</taxon>
        <taxon>Bacillaceae</taxon>
        <taxon>Bacillus</taxon>
        <taxon>Bacillus cereus group</taxon>
    </lineage>
</organism>
<comment type="caution">
    <text evidence="1">The sequence shown here is derived from an EMBL/GenBank/DDBJ whole genome shotgun (WGS) entry which is preliminary data.</text>
</comment>
<protein>
    <submittedName>
        <fullName evidence="1">Uncharacterized protein</fullName>
    </submittedName>
</protein>
<accession>A0A9X7ARZ9</accession>
<dbReference type="RefSeq" id="WP_098392925.1">
    <property type="nucleotide sequence ID" value="NZ_NTVZ01000052.1"/>
</dbReference>